<evidence type="ECO:0000313" key="4">
    <source>
        <dbReference type="Proteomes" id="UP000367750"/>
    </source>
</evidence>
<reference evidence="3 4" key="1">
    <citation type="submission" date="2019-09" db="EMBL/GenBank/DDBJ databases">
        <title>Bacillus ochoae sp. nov., Paenibacillus whitsoniae sp. nov., Paenibacillus spiritus sp. nov. Isolated from the Mars Exploration Rover during spacecraft assembly.</title>
        <authorList>
            <person name="Seuylemezian A."/>
            <person name="Vaishampayan P."/>
        </authorList>
    </citation>
    <scope>NUCLEOTIDE SEQUENCE [LARGE SCALE GENOMIC DNA]</scope>
    <source>
        <strain evidence="3 4">MER_111</strain>
    </source>
</reference>
<name>A0A5J5G9D8_9BACL</name>
<proteinExistence type="predicted"/>
<dbReference type="InterPro" id="IPR042047">
    <property type="entry name" value="SleB_dom1"/>
</dbReference>
<evidence type="ECO:0000259" key="2">
    <source>
        <dbReference type="Pfam" id="PF07486"/>
    </source>
</evidence>
<evidence type="ECO:0000313" key="3">
    <source>
        <dbReference type="EMBL" id="KAA9004799.1"/>
    </source>
</evidence>
<dbReference type="GO" id="GO:0016787">
    <property type="term" value="F:hydrolase activity"/>
    <property type="evidence" value="ECO:0007669"/>
    <property type="project" value="UniProtKB-KW"/>
</dbReference>
<keyword evidence="4" id="KW-1185">Reference proteome</keyword>
<feature type="domain" description="Cell wall hydrolase SleB" evidence="2">
    <location>
        <begin position="197"/>
        <end position="298"/>
    </location>
</feature>
<dbReference type="Gene3D" id="1.10.10.2520">
    <property type="entry name" value="Cell wall hydrolase SleB, domain 1"/>
    <property type="match status" value="1"/>
</dbReference>
<keyword evidence="3" id="KW-0378">Hydrolase</keyword>
<protein>
    <submittedName>
        <fullName evidence="3">Cell wall hydrolase</fullName>
    </submittedName>
</protein>
<dbReference type="Proteomes" id="UP000367750">
    <property type="component" value="Unassembled WGS sequence"/>
</dbReference>
<dbReference type="AlphaFoldDB" id="A0A5J5G9D8"/>
<gene>
    <name evidence="3" type="ORF">F4V43_09160</name>
</gene>
<dbReference type="InterPro" id="IPR011105">
    <property type="entry name" value="Cell_wall_hydrolase_SleB"/>
</dbReference>
<organism evidence="3 4">
    <name type="scientific">Paenibacillus spiritus</name>
    <dbReference type="NCBI Taxonomy" id="2496557"/>
    <lineage>
        <taxon>Bacteria</taxon>
        <taxon>Bacillati</taxon>
        <taxon>Bacillota</taxon>
        <taxon>Bacilli</taxon>
        <taxon>Bacillales</taxon>
        <taxon>Paenibacillaceae</taxon>
        <taxon>Paenibacillus</taxon>
    </lineage>
</organism>
<comment type="caution">
    <text evidence="3">The sequence shown here is derived from an EMBL/GenBank/DDBJ whole genome shotgun (WGS) entry which is preliminary data.</text>
</comment>
<dbReference type="Pfam" id="PF07486">
    <property type="entry name" value="Hydrolase_2"/>
    <property type="match status" value="1"/>
</dbReference>
<feature type="region of interest" description="Disordered" evidence="1">
    <location>
        <begin position="47"/>
        <end position="76"/>
    </location>
</feature>
<sequence>MLIFRQNRWVALLVGVILVCFSSIILFQPRVRGGEYGDRVTMNRLQGGRAEAKPVSAAPAAMKESPGGIRASQPGRDRQLSELSLLPAQTSGTRIWETRPAAEVLDQWKSDRDKKEQAAQAAIAQAQRQAKVKAQAAARQAAQKSKTAVQANTPTILYFTRTELLTPDQKDRATESYSVSREDLLLLQRIVMAEAEGEPYIGKVAVANVVLNRLRSANFPDTIRDVIYQKSQFSPVQNGRLQRVKPNADSIRAVNEALSGVKAVTDDTYYFLSLRLAQDLTVHHTRKFAVTIGNHSFYR</sequence>
<evidence type="ECO:0000256" key="1">
    <source>
        <dbReference type="SAM" id="MobiDB-lite"/>
    </source>
</evidence>
<accession>A0A5J5G9D8</accession>
<dbReference type="RefSeq" id="WP_150457950.1">
    <property type="nucleotide sequence ID" value="NZ_VYKK01000012.1"/>
</dbReference>
<dbReference type="EMBL" id="VYKK01000012">
    <property type="protein sequence ID" value="KAA9004799.1"/>
    <property type="molecule type" value="Genomic_DNA"/>
</dbReference>
<dbReference type="OrthoDB" id="9785345at2"/>